<comment type="subcellular location">
    <subcellularLocation>
        <location evidence="2">Synaptic cleft</location>
    </subcellularLocation>
</comment>
<evidence type="ECO:0000256" key="3">
    <source>
        <dbReference type="ARBA" id="ARBA00044072"/>
    </source>
</evidence>
<comment type="similarity">
    <text evidence="1">Belongs to the UPF0545 family.</text>
</comment>
<reference evidence="6" key="1">
    <citation type="submission" date="2018-12" db="EMBL/GenBank/DDBJ databases">
        <authorList>
            <person name="Yazar S."/>
        </authorList>
    </citation>
    <scope>NUCLEOTIDE SEQUENCE [LARGE SCALE GENOMIC DNA]</scope>
</reference>
<sequence>MSCKMADAAESFWRPPRSCEHYWAEWKHCRTLRNFVHHYYTYGETPACDQWKRDYRHCRQWEESGSLEAKVSSLGWGFCLWANTRPAESRRGPGGSFAVDRR</sequence>
<dbReference type="PANTHER" id="PTHR28052:SF1">
    <property type="entry name" value="UPF0545 PROTEIN C22ORF39"/>
    <property type="match status" value="1"/>
</dbReference>
<organism evidence="5 6">
    <name type="scientific">Vombatus ursinus</name>
    <name type="common">Common wombat</name>
    <dbReference type="NCBI Taxonomy" id="29139"/>
    <lineage>
        <taxon>Eukaryota</taxon>
        <taxon>Metazoa</taxon>
        <taxon>Chordata</taxon>
        <taxon>Craniata</taxon>
        <taxon>Vertebrata</taxon>
        <taxon>Euteleostomi</taxon>
        <taxon>Mammalia</taxon>
        <taxon>Metatheria</taxon>
        <taxon>Diprotodontia</taxon>
        <taxon>Vombatidae</taxon>
        <taxon>Vombatus</taxon>
    </lineage>
</organism>
<dbReference type="GO" id="GO:0043083">
    <property type="term" value="C:synaptic cleft"/>
    <property type="evidence" value="ECO:0007669"/>
    <property type="project" value="UniProtKB-SubCell"/>
</dbReference>
<proteinExistence type="inferred from homology"/>
<evidence type="ECO:0000313" key="5">
    <source>
        <dbReference type="Ensembl" id="ENSVURP00010020092.1"/>
    </source>
</evidence>
<evidence type="ECO:0000256" key="1">
    <source>
        <dbReference type="ARBA" id="ARBA00006412"/>
    </source>
</evidence>
<evidence type="ECO:0000256" key="4">
    <source>
        <dbReference type="ARBA" id="ARBA00044235"/>
    </source>
</evidence>
<dbReference type="Proteomes" id="UP000314987">
    <property type="component" value="Unassembled WGS sequence"/>
</dbReference>
<dbReference type="PANTHER" id="PTHR28052">
    <property type="entry name" value="UPF0545 PROTEIN C22ORF39"/>
    <property type="match status" value="1"/>
</dbReference>
<keyword evidence="6" id="KW-1185">Reference proteome</keyword>
<dbReference type="Pfam" id="PF11326">
    <property type="entry name" value="PANTS-like"/>
    <property type="match status" value="1"/>
</dbReference>
<evidence type="ECO:0000256" key="2">
    <source>
        <dbReference type="ARBA" id="ARBA00043942"/>
    </source>
</evidence>
<protein>
    <recommendedName>
        <fullName evidence="3">Synaptic plasticity regulator PANTS</fullName>
    </recommendedName>
    <alternativeName>
        <fullName evidence="4">Plasticity-associated neural transcript short</fullName>
    </alternativeName>
</protein>
<dbReference type="InterPro" id="IPR021475">
    <property type="entry name" value="Pants/Emi1-like"/>
</dbReference>
<evidence type="ECO:0000313" key="6">
    <source>
        <dbReference type="Proteomes" id="UP000314987"/>
    </source>
</evidence>
<reference evidence="5" key="2">
    <citation type="submission" date="2025-08" db="UniProtKB">
        <authorList>
            <consortium name="Ensembl"/>
        </authorList>
    </citation>
    <scope>IDENTIFICATION</scope>
</reference>
<dbReference type="Ensembl" id="ENSVURT00010022881.1">
    <property type="protein sequence ID" value="ENSVURP00010020092.1"/>
    <property type="gene ID" value="ENSVURG00010015383.1"/>
</dbReference>
<dbReference type="GeneTree" id="ENSGT00940000170848"/>
<name>A0A4X2LGL8_VOMUR</name>
<reference evidence="5" key="3">
    <citation type="submission" date="2025-09" db="UniProtKB">
        <authorList>
            <consortium name="Ensembl"/>
        </authorList>
    </citation>
    <scope>IDENTIFICATION</scope>
</reference>
<dbReference type="STRING" id="29139.ENSVURP00010020092"/>
<dbReference type="AlphaFoldDB" id="A0A4X2LGL8"/>
<accession>A0A4X2LGL8</accession>